<keyword evidence="5 9" id="KW-0694">RNA-binding</keyword>
<dbReference type="EMBL" id="LTBA01000018">
    <property type="protein sequence ID" value="KYH34362.1"/>
    <property type="molecule type" value="Genomic_DNA"/>
</dbReference>
<feature type="binding site" evidence="9">
    <location>
        <position position="112"/>
    </location>
    <ligand>
        <name>tRNA</name>
        <dbReference type="ChEBI" id="CHEBI:17843"/>
    </ligand>
</feature>
<feature type="binding site" evidence="9">
    <location>
        <position position="66"/>
    </location>
    <ligand>
        <name>tRNA</name>
        <dbReference type="ChEBI" id="CHEBI:17843"/>
    </ligand>
</feature>
<dbReference type="GO" id="GO:0006515">
    <property type="term" value="P:protein quality control for misfolded or incompletely synthesized proteins"/>
    <property type="evidence" value="ECO:0007669"/>
    <property type="project" value="UniProtKB-UniRule"/>
</dbReference>
<evidence type="ECO:0000313" key="13">
    <source>
        <dbReference type="Proteomes" id="UP000075531"/>
    </source>
</evidence>
<dbReference type="Gene3D" id="3.40.50.1470">
    <property type="entry name" value="Peptidyl-tRNA hydrolase"/>
    <property type="match status" value="1"/>
</dbReference>
<dbReference type="RefSeq" id="WP_066825314.1">
    <property type="nucleotide sequence ID" value="NZ_LTBA01000018.1"/>
</dbReference>
<comment type="function">
    <text evidence="9">Catalyzes the release of premature peptidyl moieties from peptidyl-tRNA molecules trapped in stalled 50S ribosomal subunits, and thus maintains levels of free tRNAs and 50S ribosomes.</text>
</comment>
<dbReference type="PANTHER" id="PTHR17224">
    <property type="entry name" value="PEPTIDYL-TRNA HYDROLASE"/>
    <property type="match status" value="1"/>
</dbReference>
<comment type="subcellular location">
    <subcellularLocation>
        <location evidence="9">Cytoplasm</location>
    </subcellularLocation>
</comment>
<reference evidence="12 13" key="1">
    <citation type="submission" date="2016-02" db="EMBL/GenBank/DDBJ databases">
        <title>Genome sequence of Clostridium tepidiprofundi DSM 19306.</title>
        <authorList>
            <person name="Poehlein A."/>
            <person name="Daniel R."/>
        </authorList>
    </citation>
    <scope>NUCLEOTIDE SEQUENCE [LARGE SCALE GENOMIC DNA]</scope>
    <source>
        <strain evidence="12 13">DSM 19306</strain>
    </source>
</reference>
<evidence type="ECO:0000256" key="5">
    <source>
        <dbReference type="ARBA" id="ARBA00022884"/>
    </source>
</evidence>
<feature type="binding site" evidence="9">
    <location>
        <position position="14"/>
    </location>
    <ligand>
        <name>tRNA</name>
        <dbReference type="ChEBI" id="CHEBI:17843"/>
    </ligand>
</feature>
<dbReference type="InterPro" id="IPR036416">
    <property type="entry name" value="Pept_tRNA_hydro_sf"/>
</dbReference>
<keyword evidence="13" id="KW-1185">Reference proteome</keyword>
<dbReference type="GO" id="GO:0005737">
    <property type="term" value="C:cytoplasm"/>
    <property type="evidence" value="ECO:0007669"/>
    <property type="project" value="UniProtKB-SubCell"/>
</dbReference>
<feature type="site" description="Discriminates between blocked and unblocked aminoacyl-tRNA" evidence="9">
    <location>
        <position position="9"/>
    </location>
</feature>
<proteinExistence type="inferred from homology"/>
<protein>
    <recommendedName>
        <fullName evidence="8 9">Peptidyl-tRNA hydrolase</fullName>
        <shortName evidence="9">Pth</shortName>
        <ecNumber evidence="1 9">3.1.1.29</ecNumber>
    </recommendedName>
</protein>
<comment type="subunit">
    <text evidence="9">Monomer.</text>
</comment>
<evidence type="ECO:0000256" key="6">
    <source>
        <dbReference type="ARBA" id="ARBA00038063"/>
    </source>
</evidence>
<evidence type="ECO:0000256" key="10">
    <source>
        <dbReference type="RuleBase" id="RU000673"/>
    </source>
</evidence>
<evidence type="ECO:0000256" key="2">
    <source>
        <dbReference type="ARBA" id="ARBA00022490"/>
    </source>
</evidence>
<dbReference type="GO" id="GO:0004045">
    <property type="term" value="F:peptidyl-tRNA hydrolase activity"/>
    <property type="evidence" value="ECO:0007669"/>
    <property type="project" value="UniProtKB-UniRule"/>
</dbReference>
<keyword evidence="3 9" id="KW-0820">tRNA-binding</keyword>
<dbReference type="PANTHER" id="PTHR17224:SF1">
    <property type="entry name" value="PEPTIDYL-TRNA HYDROLASE"/>
    <property type="match status" value="1"/>
</dbReference>
<evidence type="ECO:0000256" key="8">
    <source>
        <dbReference type="ARBA" id="ARBA00050038"/>
    </source>
</evidence>
<dbReference type="HAMAP" id="MF_00083">
    <property type="entry name" value="Pept_tRNA_hydro_bact"/>
    <property type="match status" value="1"/>
</dbReference>
<evidence type="ECO:0000256" key="3">
    <source>
        <dbReference type="ARBA" id="ARBA00022555"/>
    </source>
</evidence>
<dbReference type="GO" id="GO:0000049">
    <property type="term" value="F:tRNA binding"/>
    <property type="evidence" value="ECO:0007669"/>
    <property type="project" value="UniProtKB-UniRule"/>
</dbReference>
<keyword evidence="4 9" id="KW-0378">Hydrolase</keyword>
<dbReference type="SUPFAM" id="SSF53178">
    <property type="entry name" value="Peptidyl-tRNA hydrolase-like"/>
    <property type="match status" value="1"/>
</dbReference>
<comment type="function">
    <text evidence="9">Hydrolyzes ribosome-free peptidyl-tRNAs (with 1 or more amino acids incorporated), which drop off the ribosome during protein synthesis, or as a result of ribosome stalling.</text>
</comment>
<gene>
    <name evidence="9 12" type="primary">pth</name>
    <name evidence="12" type="ORF">CLTEP_16860</name>
</gene>
<dbReference type="AlphaFoldDB" id="A0A151B3N2"/>
<dbReference type="OrthoDB" id="9800507at2"/>
<feature type="binding site" evidence="9">
    <location>
        <position position="64"/>
    </location>
    <ligand>
        <name>tRNA</name>
        <dbReference type="ChEBI" id="CHEBI:17843"/>
    </ligand>
</feature>
<dbReference type="STRING" id="1121338.CLTEP_16860"/>
<dbReference type="CDD" id="cd00462">
    <property type="entry name" value="PTH"/>
    <property type="match status" value="1"/>
</dbReference>
<dbReference type="NCBIfam" id="TIGR00447">
    <property type="entry name" value="pth"/>
    <property type="match status" value="1"/>
</dbReference>
<evidence type="ECO:0000256" key="9">
    <source>
        <dbReference type="HAMAP-Rule" id="MF_00083"/>
    </source>
</evidence>
<comment type="similarity">
    <text evidence="6 9 11">Belongs to the PTH family.</text>
</comment>
<dbReference type="FunFam" id="3.40.50.1470:FF:000001">
    <property type="entry name" value="Peptidyl-tRNA hydrolase"/>
    <property type="match status" value="1"/>
</dbReference>
<dbReference type="PATRIC" id="fig|1121338.3.peg.1734"/>
<evidence type="ECO:0000313" key="12">
    <source>
        <dbReference type="EMBL" id="KYH34362.1"/>
    </source>
</evidence>
<organism evidence="12 13">
    <name type="scientific">Clostridium tepidiprofundi DSM 19306</name>
    <dbReference type="NCBI Taxonomy" id="1121338"/>
    <lineage>
        <taxon>Bacteria</taxon>
        <taxon>Bacillati</taxon>
        <taxon>Bacillota</taxon>
        <taxon>Clostridia</taxon>
        <taxon>Eubacteriales</taxon>
        <taxon>Clostridiaceae</taxon>
        <taxon>Clostridium</taxon>
    </lineage>
</organism>
<evidence type="ECO:0000256" key="7">
    <source>
        <dbReference type="ARBA" id="ARBA00048707"/>
    </source>
</evidence>
<keyword evidence="2 9" id="KW-0963">Cytoplasm</keyword>
<dbReference type="Pfam" id="PF01195">
    <property type="entry name" value="Pept_tRNA_hydro"/>
    <property type="match status" value="1"/>
</dbReference>
<dbReference type="InterPro" id="IPR001328">
    <property type="entry name" value="Pept_tRNA_hydro"/>
</dbReference>
<comment type="catalytic activity">
    <reaction evidence="7 9 10">
        <text>an N-acyl-L-alpha-aminoacyl-tRNA + H2O = an N-acyl-L-amino acid + a tRNA + H(+)</text>
        <dbReference type="Rhea" id="RHEA:54448"/>
        <dbReference type="Rhea" id="RHEA-COMP:10123"/>
        <dbReference type="Rhea" id="RHEA-COMP:13883"/>
        <dbReference type="ChEBI" id="CHEBI:15377"/>
        <dbReference type="ChEBI" id="CHEBI:15378"/>
        <dbReference type="ChEBI" id="CHEBI:59874"/>
        <dbReference type="ChEBI" id="CHEBI:78442"/>
        <dbReference type="ChEBI" id="CHEBI:138191"/>
        <dbReference type="EC" id="3.1.1.29"/>
    </reaction>
</comment>
<dbReference type="Proteomes" id="UP000075531">
    <property type="component" value="Unassembled WGS sequence"/>
</dbReference>
<dbReference type="GO" id="GO:0072344">
    <property type="term" value="P:rescue of stalled ribosome"/>
    <property type="evidence" value="ECO:0007669"/>
    <property type="project" value="UniProtKB-UniRule"/>
</dbReference>
<accession>A0A151B3N2</accession>
<comment type="caution">
    <text evidence="12">The sequence shown here is derived from an EMBL/GenBank/DDBJ whole genome shotgun (WGS) entry which is preliminary data.</text>
</comment>
<evidence type="ECO:0000256" key="11">
    <source>
        <dbReference type="RuleBase" id="RU004320"/>
    </source>
</evidence>
<sequence length="188" mass="21060">MFLIVGLGNPGDKYINTRHNVGFDVLDILAYKYNIKIEKEKFKGLFNEIRIKGEKVILLKPLTYMNLSGESVVQFVNYYNIPLKNVIIIHDDISIDIGKIRIRQKGSSGGQNGVKNIIQNLSSDNFNRIKVGIGSPENDLVSYVLGKFSDEERKIIDKTIELAASAAENIITNGVVEAMNKFNGLRVE</sequence>
<dbReference type="InterPro" id="IPR018171">
    <property type="entry name" value="Pept_tRNA_hydro_CS"/>
</dbReference>
<evidence type="ECO:0000256" key="1">
    <source>
        <dbReference type="ARBA" id="ARBA00013260"/>
    </source>
</evidence>
<feature type="site" description="Stabilizes the basic form of H active site to accept a proton" evidence="9">
    <location>
        <position position="91"/>
    </location>
</feature>
<dbReference type="EC" id="3.1.1.29" evidence="1 9"/>
<evidence type="ECO:0000256" key="4">
    <source>
        <dbReference type="ARBA" id="ARBA00022801"/>
    </source>
</evidence>
<feature type="active site" description="Proton acceptor" evidence="9">
    <location>
        <position position="19"/>
    </location>
</feature>
<dbReference type="PROSITE" id="PS01195">
    <property type="entry name" value="PEPT_TRNA_HYDROL_1"/>
    <property type="match status" value="1"/>
</dbReference>
<name>A0A151B3N2_9CLOT</name>